<evidence type="ECO:0000256" key="8">
    <source>
        <dbReference type="PIRSR" id="PIRSR602081-1"/>
    </source>
</evidence>
<dbReference type="InterPro" id="IPR002081">
    <property type="entry name" value="Cryptochrome/DNA_photolyase_1"/>
</dbReference>
<evidence type="ECO:0000259" key="11">
    <source>
        <dbReference type="PROSITE" id="PS51645"/>
    </source>
</evidence>
<dbReference type="Pfam" id="PF03441">
    <property type="entry name" value="FAD_binding_7"/>
    <property type="match status" value="1"/>
</dbReference>
<dbReference type="RefSeq" id="WP_068459380.1">
    <property type="nucleotide sequence ID" value="NZ_LMTR01000026.1"/>
</dbReference>
<evidence type="ECO:0000256" key="6">
    <source>
        <dbReference type="ARBA" id="ARBA00022991"/>
    </source>
</evidence>
<evidence type="ECO:0000313" key="13">
    <source>
        <dbReference type="Proteomes" id="UP000059074"/>
    </source>
</evidence>
<evidence type="ECO:0000256" key="2">
    <source>
        <dbReference type="ARBA" id="ARBA00013149"/>
    </source>
</evidence>
<evidence type="ECO:0000256" key="5">
    <source>
        <dbReference type="ARBA" id="ARBA00022827"/>
    </source>
</evidence>
<dbReference type="Gene3D" id="1.25.40.80">
    <property type="match status" value="1"/>
</dbReference>
<evidence type="ECO:0000313" key="12">
    <source>
        <dbReference type="EMBL" id="KWT71264.1"/>
    </source>
</evidence>
<dbReference type="GO" id="GO:0003677">
    <property type="term" value="F:DNA binding"/>
    <property type="evidence" value="ECO:0007669"/>
    <property type="project" value="TreeGrafter"/>
</dbReference>
<dbReference type="PROSITE" id="PS00691">
    <property type="entry name" value="DNA_PHOTOLYASES_1_2"/>
    <property type="match status" value="1"/>
</dbReference>
<organism evidence="12 13">
    <name type="scientific">Hyphomicrobium sulfonivorans</name>
    <dbReference type="NCBI Taxonomy" id="121290"/>
    <lineage>
        <taxon>Bacteria</taxon>
        <taxon>Pseudomonadati</taxon>
        <taxon>Pseudomonadota</taxon>
        <taxon>Alphaproteobacteria</taxon>
        <taxon>Hyphomicrobiales</taxon>
        <taxon>Hyphomicrobiaceae</taxon>
        <taxon>Hyphomicrobium</taxon>
    </lineage>
</organism>
<evidence type="ECO:0000256" key="1">
    <source>
        <dbReference type="ARBA" id="ARBA00001932"/>
    </source>
</evidence>
<dbReference type="SUPFAM" id="SSF52425">
    <property type="entry name" value="Cryptochrome/photolyase, N-terminal domain"/>
    <property type="match status" value="1"/>
</dbReference>
<feature type="site" description="Electron transfer via tryptophanyl radical" evidence="9">
    <location>
        <position position="375"/>
    </location>
</feature>
<feature type="binding site" evidence="8">
    <location>
        <begin position="388"/>
        <end position="390"/>
    </location>
    <ligand>
        <name>FAD</name>
        <dbReference type="ChEBI" id="CHEBI:57692"/>
    </ligand>
</feature>
<dbReference type="PANTHER" id="PTHR11455">
    <property type="entry name" value="CRYPTOCHROME"/>
    <property type="match status" value="1"/>
</dbReference>
<protein>
    <recommendedName>
        <fullName evidence="3">Deoxyribodipyrimidine photo-lyase</fullName>
        <ecNumber evidence="2">4.1.99.3</ecNumber>
    </recommendedName>
</protein>
<dbReference type="SUPFAM" id="SSF48173">
    <property type="entry name" value="Cryptochrome/photolyase FAD-binding domain"/>
    <property type="match status" value="1"/>
</dbReference>
<feature type="binding site" evidence="8">
    <location>
        <position position="238"/>
    </location>
    <ligand>
        <name>FAD</name>
        <dbReference type="ChEBI" id="CHEBI:57692"/>
    </ligand>
</feature>
<dbReference type="InterPro" id="IPR036155">
    <property type="entry name" value="Crypto/Photolyase_N_sf"/>
</dbReference>
<keyword evidence="4 8" id="KW-0285">Flavoprotein</keyword>
<dbReference type="InterPro" id="IPR036134">
    <property type="entry name" value="Crypto/Photolyase_FAD-like_sf"/>
</dbReference>
<name>A0A120CXP3_HYPSL</name>
<feature type="domain" description="Photolyase/cryptochrome alpha/beta" evidence="11">
    <location>
        <begin position="12"/>
        <end position="140"/>
    </location>
</feature>
<evidence type="ECO:0000256" key="9">
    <source>
        <dbReference type="PIRSR" id="PIRSR602081-2"/>
    </source>
</evidence>
<feature type="binding site" evidence="8">
    <location>
        <begin position="250"/>
        <end position="254"/>
    </location>
    <ligand>
        <name>FAD</name>
        <dbReference type="ChEBI" id="CHEBI:57692"/>
    </ligand>
</feature>
<comment type="cofactor">
    <cofactor evidence="1">
        <name>(6R)-5,10-methylene-5,6,7,8-tetrahydrofolate</name>
        <dbReference type="ChEBI" id="CHEBI:15636"/>
    </cofactor>
</comment>
<feature type="site" description="Electron transfer via tryptophanyl radical" evidence="9">
    <location>
        <position position="322"/>
    </location>
</feature>
<keyword evidence="6 10" id="KW-0157">Chromophore</keyword>
<dbReference type="EMBL" id="LMTR01000026">
    <property type="protein sequence ID" value="KWT71264.1"/>
    <property type="molecule type" value="Genomic_DNA"/>
</dbReference>
<dbReference type="Proteomes" id="UP000059074">
    <property type="component" value="Unassembled WGS sequence"/>
</dbReference>
<dbReference type="PANTHER" id="PTHR11455:SF9">
    <property type="entry name" value="CRYPTOCHROME CIRCADIAN CLOCK 5 ISOFORM X1"/>
    <property type="match status" value="1"/>
</dbReference>
<dbReference type="EC" id="4.1.99.3" evidence="2"/>
<comment type="catalytic activity">
    <reaction evidence="7">
        <text>cyclobutadipyrimidine (in DNA) = 2 pyrimidine residues (in DNA).</text>
        <dbReference type="EC" id="4.1.99.3"/>
    </reaction>
</comment>
<accession>A0A120CXP3</accession>
<dbReference type="InterPro" id="IPR014729">
    <property type="entry name" value="Rossmann-like_a/b/a_fold"/>
</dbReference>
<dbReference type="GO" id="GO:0071949">
    <property type="term" value="F:FAD binding"/>
    <property type="evidence" value="ECO:0007669"/>
    <property type="project" value="TreeGrafter"/>
</dbReference>
<sequence length="515" mass="57581">MARDHDGSDCVDPVIVWFRDDLRLADNPALHAAAQSGRPLICLFVYQTDDDIRPLGGAARWWLHGSLLELDRALRAMGGELLLFSGSAAELIPHLAGVFRAHSVFWNRRYGAAERKVDEGIKSKLKASGIEAKSYNGHLLYEPWTVATKSNAPFRVFSAFWRAALASGEPGSPLPTPSRPDFSSGVSVSGVGTTKLTDLGLEPTAPDWAKGLCANWQHGEAGAQNRLDELLDEGFSSYAVARDRPDRSATSRLSPYLRFGNISVRQVWHAVAAHAMQSGSAGHAFEKFQSELGWREFSYHLLYHNPDMAEGNLQPKFDNMPWRDDRDALKAWQLGMTGYPLVDAGMRELWATGWMHNRVRMVVASFLIKDLLIDWREGENWFWDTLVDADAANNAASWQWVAGSGADAAPFFRIFNPVLQGEKFDPEGAYVRRWVPELATLPNSIIHRPWEAAKKDLLGMDGPAVNYPARIVDHRLARERALAAFRSLAWRPLPVGNPRRKASRLLRWRTPPGDR</sequence>
<keyword evidence="12" id="KW-0456">Lyase</keyword>
<dbReference type="InterPro" id="IPR006050">
    <property type="entry name" value="DNA_photolyase_N"/>
</dbReference>
<dbReference type="Pfam" id="PF00875">
    <property type="entry name" value="DNA_photolyase"/>
    <property type="match status" value="1"/>
</dbReference>
<dbReference type="GO" id="GO:0003904">
    <property type="term" value="F:deoxyribodipyrimidine photo-lyase activity"/>
    <property type="evidence" value="ECO:0007669"/>
    <property type="project" value="UniProtKB-EC"/>
</dbReference>
<comment type="cofactor">
    <cofactor evidence="8">
        <name>FAD</name>
        <dbReference type="ChEBI" id="CHEBI:57692"/>
    </cofactor>
    <text evidence="8">Binds 1 FAD per subunit.</text>
</comment>
<evidence type="ECO:0000256" key="4">
    <source>
        <dbReference type="ARBA" id="ARBA00022630"/>
    </source>
</evidence>
<evidence type="ECO:0000256" key="10">
    <source>
        <dbReference type="RuleBase" id="RU004182"/>
    </source>
</evidence>
<dbReference type="STRING" id="121290.APY04_0515"/>
<dbReference type="InterPro" id="IPR018394">
    <property type="entry name" value="DNA_photolyase_1_CS_C"/>
</dbReference>
<dbReference type="Gene3D" id="1.10.579.10">
    <property type="entry name" value="DNA Cyclobutane Dipyrimidine Photolyase, subunit A, domain 3"/>
    <property type="match status" value="1"/>
</dbReference>
<dbReference type="PRINTS" id="PR00147">
    <property type="entry name" value="DNAPHOTLYASE"/>
</dbReference>
<evidence type="ECO:0000256" key="7">
    <source>
        <dbReference type="ARBA" id="ARBA00033999"/>
    </source>
</evidence>
<dbReference type="GO" id="GO:0009416">
    <property type="term" value="P:response to light stimulus"/>
    <property type="evidence" value="ECO:0007669"/>
    <property type="project" value="TreeGrafter"/>
</dbReference>
<evidence type="ECO:0000256" key="3">
    <source>
        <dbReference type="ARBA" id="ARBA00014046"/>
    </source>
</evidence>
<feature type="site" description="Electron transfer via tryptophanyl radical" evidence="9">
    <location>
        <position position="398"/>
    </location>
</feature>
<feature type="binding site" evidence="8">
    <location>
        <position position="288"/>
    </location>
    <ligand>
        <name>FAD</name>
        <dbReference type="ChEBI" id="CHEBI:57692"/>
    </ligand>
</feature>
<keyword evidence="13" id="KW-1185">Reference proteome</keyword>
<dbReference type="InterPro" id="IPR005101">
    <property type="entry name" value="Cryptochr/Photolyase_FAD-bd"/>
</dbReference>
<dbReference type="PATRIC" id="fig|121290.4.peg.2541"/>
<keyword evidence="5 8" id="KW-0274">FAD</keyword>
<comment type="similarity">
    <text evidence="10">Belongs to the DNA photolyase family.</text>
</comment>
<dbReference type="GO" id="GO:0000719">
    <property type="term" value="P:photoreactive repair"/>
    <property type="evidence" value="ECO:0007669"/>
    <property type="project" value="UniProtKB-ARBA"/>
</dbReference>
<dbReference type="PROSITE" id="PS00394">
    <property type="entry name" value="DNA_PHOTOLYASES_1_1"/>
    <property type="match status" value="1"/>
</dbReference>
<dbReference type="FunFam" id="1.10.579.10:FF:000003">
    <property type="entry name" value="Deoxyribodipyrimidine photo-lyase"/>
    <property type="match status" value="1"/>
</dbReference>
<dbReference type="PROSITE" id="PS51645">
    <property type="entry name" value="PHR_CRY_ALPHA_BETA"/>
    <property type="match status" value="1"/>
</dbReference>
<comment type="caution">
    <text evidence="12">The sequence shown here is derived from an EMBL/GenBank/DDBJ whole genome shotgun (WGS) entry which is preliminary data.</text>
</comment>
<dbReference type="AlphaFoldDB" id="A0A120CXP3"/>
<dbReference type="Gene3D" id="3.40.50.620">
    <property type="entry name" value="HUPs"/>
    <property type="match status" value="1"/>
</dbReference>
<gene>
    <name evidence="12" type="ORF">APY04_0515</name>
</gene>
<proteinExistence type="inferred from homology"/>
<reference evidence="12 13" key="1">
    <citation type="submission" date="2015-10" db="EMBL/GenBank/DDBJ databases">
        <title>Transcriptomic analysis of a linuron degrading triple-species bacterial consortium.</title>
        <authorList>
            <person name="Albers P."/>
        </authorList>
    </citation>
    <scope>NUCLEOTIDE SEQUENCE [LARGE SCALE GENOMIC DNA]</scope>
    <source>
        <strain evidence="12 13">WDL6</strain>
    </source>
</reference>
<dbReference type="OrthoDB" id="9772484at2"/>